<feature type="non-terminal residue" evidence="2">
    <location>
        <position position="1"/>
    </location>
</feature>
<evidence type="ECO:0000256" key="1">
    <source>
        <dbReference type="SAM" id="MobiDB-lite"/>
    </source>
</evidence>
<sequence length="64" mass="6884">QHEEVLAQGGALSLRGHGRSPSFLGPQPICLTGQPHPAPHLSYTRSYACQPPGFARREESAVFS</sequence>
<organism evidence="2">
    <name type="scientific">marine sediment metagenome</name>
    <dbReference type="NCBI Taxonomy" id="412755"/>
    <lineage>
        <taxon>unclassified sequences</taxon>
        <taxon>metagenomes</taxon>
        <taxon>ecological metagenomes</taxon>
    </lineage>
</organism>
<feature type="region of interest" description="Disordered" evidence="1">
    <location>
        <begin position="1"/>
        <end position="31"/>
    </location>
</feature>
<dbReference type="AlphaFoldDB" id="X0WC72"/>
<proteinExistence type="predicted"/>
<comment type="caution">
    <text evidence="2">The sequence shown here is derived from an EMBL/GenBank/DDBJ whole genome shotgun (WGS) entry which is preliminary data.</text>
</comment>
<reference evidence="2" key="1">
    <citation type="journal article" date="2014" name="Front. Microbiol.">
        <title>High frequency of phylogenetically diverse reductive dehalogenase-homologous genes in deep subseafloor sedimentary metagenomes.</title>
        <authorList>
            <person name="Kawai M."/>
            <person name="Futagami T."/>
            <person name="Toyoda A."/>
            <person name="Takaki Y."/>
            <person name="Nishi S."/>
            <person name="Hori S."/>
            <person name="Arai W."/>
            <person name="Tsubouchi T."/>
            <person name="Morono Y."/>
            <person name="Uchiyama I."/>
            <person name="Ito T."/>
            <person name="Fujiyama A."/>
            <person name="Inagaki F."/>
            <person name="Takami H."/>
        </authorList>
    </citation>
    <scope>NUCLEOTIDE SEQUENCE</scope>
    <source>
        <strain evidence="2">Expedition CK06-06</strain>
    </source>
</reference>
<accession>X0WC72</accession>
<evidence type="ECO:0000313" key="2">
    <source>
        <dbReference type="EMBL" id="GAG22173.1"/>
    </source>
</evidence>
<protein>
    <submittedName>
        <fullName evidence="2">Uncharacterized protein</fullName>
    </submittedName>
</protein>
<name>X0WC72_9ZZZZ</name>
<gene>
    <name evidence="2" type="ORF">S01H1_53191</name>
</gene>
<dbReference type="EMBL" id="BARS01034431">
    <property type="protein sequence ID" value="GAG22173.1"/>
    <property type="molecule type" value="Genomic_DNA"/>
</dbReference>